<keyword evidence="3" id="KW-0677">Repeat</keyword>
<keyword evidence="5" id="KW-0946">Virion</keyword>
<keyword evidence="2" id="KW-0853">WD repeat</keyword>
<dbReference type="STRING" id="35608.A0A2U1PWP2"/>
<sequence length="286" mass="32610">MRERTANSKSTTSKNKVKKTFGSEGRAVERGYRESIESRVSLLRLSFNDYSLSVRDEVKAVKVSYAIMKEERDLMEKTVILALATGQKRFSASLCKLFKKYAEILASQGLLTSAMEYLKLMGTEDLSPELVILRYRIAFSSEPVFESIEIDVNLVNIFCRDKSAYGDLMEKTVVLALATGHKRFSASLCKLFKKYAEILASQGLLTSAMEYLKLMGTEDLSPELVILRYRIAFSSEPGEEDLQRCRQWHSDKRRQIPCNLHSISVMPDRSTHSLPERHGIQFHSRN</sequence>
<evidence type="ECO:0000256" key="3">
    <source>
        <dbReference type="ARBA" id="ARBA00022737"/>
    </source>
</evidence>
<reference evidence="5 6" key="1">
    <citation type="journal article" date="2018" name="Mol. Plant">
        <title>The genome of Artemisia annua provides insight into the evolution of Asteraceae family and artemisinin biosynthesis.</title>
        <authorList>
            <person name="Shen Q."/>
            <person name="Zhang L."/>
            <person name="Liao Z."/>
            <person name="Wang S."/>
            <person name="Yan T."/>
            <person name="Shi P."/>
            <person name="Liu M."/>
            <person name="Fu X."/>
            <person name="Pan Q."/>
            <person name="Wang Y."/>
            <person name="Lv Z."/>
            <person name="Lu X."/>
            <person name="Zhang F."/>
            <person name="Jiang W."/>
            <person name="Ma Y."/>
            <person name="Chen M."/>
            <person name="Hao X."/>
            <person name="Li L."/>
            <person name="Tang Y."/>
            <person name="Lv G."/>
            <person name="Zhou Y."/>
            <person name="Sun X."/>
            <person name="Brodelius P.E."/>
            <person name="Rose J.K.C."/>
            <person name="Tang K."/>
        </authorList>
    </citation>
    <scope>NUCLEOTIDE SEQUENCE [LARGE SCALE GENOMIC DNA]</scope>
    <source>
        <strain evidence="6">cv. Huhao1</strain>
        <tissue evidence="5">Leaf</tissue>
    </source>
</reference>
<dbReference type="AlphaFoldDB" id="A0A2U1PWP2"/>
<dbReference type="Gene3D" id="1.25.40.1030">
    <property type="match status" value="2"/>
</dbReference>
<evidence type="ECO:0000313" key="6">
    <source>
        <dbReference type="Proteomes" id="UP000245207"/>
    </source>
</evidence>
<evidence type="ECO:0000256" key="1">
    <source>
        <dbReference type="ARBA" id="ARBA00022448"/>
    </source>
</evidence>
<dbReference type="GO" id="GO:0005198">
    <property type="term" value="F:structural molecule activity"/>
    <property type="evidence" value="ECO:0007669"/>
    <property type="project" value="TreeGrafter"/>
</dbReference>
<dbReference type="GO" id="GO:0090110">
    <property type="term" value="P:COPII-coated vesicle cargo loading"/>
    <property type="evidence" value="ECO:0007669"/>
    <property type="project" value="TreeGrafter"/>
</dbReference>
<keyword evidence="1" id="KW-0813">Transport</keyword>
<accession>A0A2U1PWP2</accession>
<evidence type="ECO:0000256" key="2">
    <source>
        <dbReference type="ARBA" id="ARBA00022574"/>
    </source>
</evidence>
<proteinExistence type="predicted"/>
<keyword evidence="5" id="KW-0167">Capsid protein</keyword>
<keyword evidence="5" id="KW-0675">Receptor</keyword>
<comment type="caution">
    <text evidence="5">The sequence shown here is derived from an EMBL/GenBank/DDBJ whole genome shotgun (WGS) entry which is preliminary data.</text>
</comment>
<organism evidence="5 6">
    <name type="scientific">Artemisia annua</name>
    <name type="common">Sweet wormwood</name>
    <dbReference type="NCBI Taxonomy" id="35608"/>
    <lineage>
        <taxon>Eukaryota</taxon>
        <taxon>Viridiplantae</taxon>
        <taxon>Streptophyta</taxon>
        <taxon>Embryophyta</taxon>
        <taxon>Tracheophyta</taxon>
        <taxon>Spermatophyta</taxon>
        <taxon>Magnoliopsida</taxon>
        <taxon>eudicotyledons</taxon>
        <taxon>Gunneridae</taxon>
        <taxon>Pentapetalae</taxon>
        <taxon>asterids</taxon>
        <taxon>campanulids</taxon>
        <taxon>Asterales</taxon>
        <taxon>Asteraceae</taxon>
        <taxon>Asteroideae</taxon>
        <taxon>Anthemideae</taxon>
        <taxon>Artemisiinae</taxon>
        <taxon>Artemisia</taxon>
    </lineage>
</organism>
<feature type="compositionally biased region" description="Basic and acidic residues" evidence="4">
    <location>
        <begin position="269"/>
        <end position="279"/>
    </location>
</feature>
<dbReference type="EMBL" id="PKPP01000648">
    <property type="protein sequence ID" value="PWA90194.1"/>
    <property type="molecule type" value="Genomic_DNA"/>
</dbReference>
<evidence type="ECO:0000256" key="4">
    <source>
        <dbReference type="SAM" id="MobiDB-lite"/>
    </source>
</evidence>
<dbReference type="InterPro" id="IPR040251">
    <property type="entry name" value="SEC31-like"/>
</dbReference>
<dbReference type="GO" id="GO:0007029">
    <property type="term" value="P:endoplasmic reticulum organization"/>
    <property type="evidence" value="ECO:0007669"/>
    <property type="project" value="TreeGrafter"/>
</dbReference>
<keyword evidence="6" id="KW-1185">Reference proteome</keyword>
<evidence type="ECO:0000313" key="5">
    <source>
        <dbReference type="EMBL" id="PWA90194.1"/>
    </source>
</evidence>
<dbReference type="PANTHER" id="PTHR13923">
    <property type="entry name" value="SEC31-RELATED PROTEIN"/>
    <property type="match status" value="1"/>
</dbReference>
<gene>
    <name evidence="5" type="ORF">CTI12_AA100500</name>
</gene>
<name>A0A2U1PWP2_ARTAN</name>
<protein>
    <submittedName>
        <fullName evidence="5">Steroid receptor RNA activator-protein/coat protein complex II, Sec31</fullName>
    </submittedName>
</protein>
<dbReference type="GO" id="GO:0030127">
    <property type="term" value="C:COPII vesicle coat"/>
    <property type="evidence" value="ECO:0007669"/>
    <property type="project" value="TreeGrafter"/>
</dbReference>
<dbReference type="Proteomes" id="UP000245207">
    <property type="component" value="Unassembled WGS sequence"/>
</dbReference>
<feature type="region of interest" description="Disordered" evidence="4">
    <location>
        <begin position="267"/>
        <end position="286"/>
    </location>
</feature>
<dbReference type="GO" id="GO:0070971">
    <property type="term" value="C:endoplasmic reticulum exit site"/>
    <property type="evidence" value="ECO:0007669"/>
    <property type="project" value="TreeGrafter"/>
</dbReference>
<dbReference type="OrthoDB" id="542917at2759"/>
<feature type="region of interest" description="Disordered" evidence="4">
    <location>
        <begin position="1"/>
        <end position="21"/>
    </location>
</feature>
<dbReference type="PANTHER" id="PTHR13923:SF11">
    <property type="entry name" value="SECRETORY 31, ISOFORM D"/>
    <property type="match status" value="1"/>
</dbReference>